<dbReference type="GO" id="GO:0004222">
    <property type="term" value="F:metalloendopeptidase activity"/>
    <property type="evidence" value="ECO:0007669"/>
    <property type="project" value="TreeGrafter"/>
</dbReference>
<dbReference type="InterPro" id="IPR016047">
    <property type="entry name" value="M23ase_b-sheet_dom"/>
</dbReference>
<dbReference type="AlphaFoldDB" id="A0A498DDS9"/>
<gene>
    <name evidence="3" type="ORF">D8M04_04735</name>
</gene>
<dbReference type="InterPro" id="IPR011055">
    <property type="entry name" value="Dup_hybrid_motif"/>
</dbReference>
<dbReference type="PANTHER" id="PTHR21666:SF289">
    <property type="entry name" value="L-ALA--D-GLU ENDOPEPTIDASE"/>
    <property type="match status" value="1"/>
</dbReference>
<dbReference type="InterPro" id="IPR050570">
    <property type="entry name" value="Cell_wall_metabolism_enzyme"/>
</dbReference>
<dbReference type="EMBL" id="RCHR01000002">
    <property type="protein sequence ID" value="RLL47117.1"/>
    <property type="molecule type" value="Genomic_DNA"/>
</dbReference>
<evidence type="ECO:0000259" key="2">
    <source>
        <dbReference type="Pfam" id="PF01551"/>
    </source>
</evidence>
<reference evidence="3 4" key="1">
    <citation type="submission" date="2018-10" db="EMBL/GenBank/DDBJ databases">
        <title>Oceanobacillus sp. YLB-02 draft genome.</title>
        <authorList>
            <person name="Yu L."/>
        </authorList>
    </citation>
    <scope>NUCLEOTIDE SEQUENCE [LARGE SCALE GENOMIC DNA]</scope>
    <source>
        <strain evidence="3 4">YLB-02</strain>
    </source>
</reference>
<evidence type="ECO:0000313" key="4">
    <source>
        <dbReference type="Proteomes" id="UP000270219"/>
    </source>
</evidence>
<protein>
    <submittedName>
        <fullName evidence="3">M23 family metallopeptidase</fullName>
    </submittedName>
</protein>
<dbReference type="PANTHER" id="PTHR21666">
    <property type="entry name" value="PEPTIDASE-RELATED"/>
    <property type="match status" value="1"/>
</dbReference>
<name>A0A498DDS9_9BACI</name>
<dbReference type="Pfam" id="PF01551">
    <property type="entry name" value="Peptidase_M23"/>
    <property type="match status" value="1"/>
</dbReference>
<accession>A0A498DDS9</accession>
<dbReference type="OrthoDB" id="9810477at2"/>
<comment type="caution">
    <text evidence="3">The sequence shown here is derived from an EMBL/GenBank/DDBJ whole genome shotgun (WGS) entry which is preliminary data.</text>
</comment>
<feature type="domain" description="M23ase beta-sheet core" evidence="2">
    <location>
        <begin position="165"/>
        <end position="264"/>
    </location>
</feature>
<proteinExistence type="predicted"/>
<dbReference type="Proteomes" id="UP000270219">
    <property type="component" value="Unassembled WGS sequence"/>
</dbReference>
<keyword evidence="1" id="KW-0732">Signal</keyword>
<evidence type="ECO:0000256" key="1">
    <source>
        <dbReference type="ARBA" id="ARBA00022729"/>
    </source>
</evidence>
<keyword evidence="4" id="KW-1185">Reference proteome</keyword>
<sequence>MALYKKTETLTQIPWIYFAAIDNFERNIQDSNEPEKVVSINIPDEIWFGIGNSGSNTDTQIINIFEGKGKDGNGDGKAEIDNPEDILYTMANLLLEYGPTEDDIKIGLWNYYKRDLTVQTIMNTSKVFRRFGDINLTDRDFPVNIRYNYSYRNTWGDRRGFGGLRMHEGTDIFADYGTPVHSTTYGVVEVMGWNLYGGWRIGIRDIYNIYHYYAHMSGFQEDLQVGQVLKPGDVIGSVGSSGYGPPGTSGKFPPHLHYGMYKDNGYSEFSFDPFPYLNKWERMAKEKK</sequence>
<dbReference type="Gene3D" id="2.70.70.10">
    <property type="entry name" value="Glucose Permease (Domain IIA)"/>
    <property type="match status" value="1"/>
</dbReference>
<organism evidence="3 4">
    <name type="scientific">Oceanobacillus piezotolerans</name>
    <dbReference type="NCBI Taxonomy" id="2448030"/>
    <lineage>
        <taxon>Bacteria</taxon>
        <taxon>Bacillati</taxon>
        <taxon>Bacillota</taxon>
        <taxon>Bacilli</taxon>
        <taxon>Bacillales</taxon>
        <taxon>Bacillaceae</taxon>
        <taxon>Oceanobacillus</taxon>
    </lineage>
</organism>
<dbReference type="SUPFAM" id="SSF51261">
    <property type="entry name" value="Duplicated hybrid motif"/>
    <property type="match status" value="1"/>
</dbReference>
<evidence type="ECO:0000313" key="3">
    <source>
        <dbReference type="EMBL" id="RLL47117.1"/>
    </source>
</evidence>
<dbReference type="CDD" id="cd12797">
    <property type="entry name" value="M23_peptidase"/>
    <property type="match status" value="1"/>
</dbReference>